<keyword evidence="2" id="KW-1185">Reference proteome</keyword>
<evidence type="ECO:0000313" key="1">
    <source>
        <dbReference type="EMBL" id="TWU07582.1"/>
    </source>
</evidence>
<accession>A0A5C6B7L2</accession>
<gene>
    <name evidence="1" type="ORF">Pla52n_01550</name>
</gene>
<evidence type="ECO:0000313" key="2">
    <source>
        <dbReference type="Proteomes" id="UP000320176"/>
    </source>
</evidence>
<name>A0A5C6B7L2_9BACT</name>
<reference evidence="1 2" key="1">
    <citation type="submission" date="2019-02" db="EMBL/GenBank/DDBJ databases">
        <title>Deep-cultivation of Planctomycetes and their phenomic and genomic characterization uncovers novel biology.</title>
        <authorList>
            <person name="Wiegand S."/>
            <person name="Jogler M."/>
            <person name="Boedeker C."/>
            <person name="Pinto D."/>
            <person name="Vollmers J."/>
            <person name="Rivas-Marin E."/>
            <person name="Kohn T."/>
            <person name="Peeters S.H."/>
            <person name="Heuer A."/>
            <person name="Rast P."/>
            <person name="Oberbeckmann S."/>
            <person name="Bunk B."/>
            <person name="Jeske O."/>
            <person name="Meyerdierks A."/>
            <person name="Storesund J.E."/>
            <person name="Kallscheuer N."/>
            <person name="Luecker S."/>
            <person name="Lage O.M."/>
            <person name="Pohl T."/>
            <person name="Merkel B.J."/>
            <person name="Hornburger P."/>
            <person name="Mueller R.-W."/>
            <person name="Bruemmer F."/>
            <person name="Labrenz M."/>
            <person name="Spormann A.M."/>
            <person name="Op Den Camp H."/>
            <person name="Overmann J."/>
            <person name="Amann R."/>
            <person name="Jetten M.S.M."/>
            <person name="Mascher T."/>
            <person name="Medema M.H."/>
            <person name="Devos D.P."/>
            <person name="Kaster A.-K."/>
            <person name="Ovreas L."/>
            <person name="Rohde M."/>
            <person name="Galperin M.Y."/>
            <person name="Jogler C."/>
        </authorList>
    </citation>
    <scope>NUCLEOTIDE SEQUENCE [LARGE SCALE GENOMIC DNA]</scope>
    <source>
        <strain evidence="1 2">Pla52n</strain>
    </source>
</reference>
<dbReference type="Proteomes" id="UP000320176">
    <property type="component" value="Unassembled WGS sequence"/>
</dbReference>
<sequence>MNRADRWLNRFDRGRRFVRVIGSHVLFSAAIAEITQPRRWSLVVRNDNTRGLGASTWIIAVQAATAGNRIARCHCTRWGATVGQSNPGACSSSTLHSITRRADQRERTVANVVFAVSNAISSSRAYALEFRSTRSDGRNQERCMHGYPLDFAVGKSSTRISSNIHTGLDHWPR</sequence>
<proteinExistence type="predicted"/>
<dbReference type="AlphaFoldDB" id="A0A5C6B7L2"/>
<dbReference type="EMBL" id="SJPN01000001">
    <property type="protein sequence ID" value="TWU07582.1"/>
    <property type="molecule type" value="Genomic_DNA"/>
</dbReference>
<organism evidence="1 2">
    <name type="scientific">Stieleria varia</name>
    <dbReference type="NCBI Taxonomy" id="2528005"/>
    <lineage>
        <taxon>Bacteria</taxon>
        <taxon>Pseudomonadati</taxon>
        <taxon>Planctomycetota</taxon>
        <taxon>Planctomycetia</taxon>
        <taxon>Pirellulales</taxon>
        <taxon>Pirellulaceae</taxon>
        <taxon>Stieleria</taxon>
    </lineage>
</organism>
<protein>
    <submittedName>
        <fullName evidence="1">Uncharacterized protein</fullName>
    </submittedName>
</protein>
<comment type="caution">
    <text evidence="1">The sequence shown here is derived from an EMBL/GenBank/DDBJ whole genome shotgun (WGS) entry which is preliminary data.</text>
</comment>